<dbReference type="InterPro" id="IPR027417">
    <property type="entry name" value="P-loop_NTPase"/>
</dbReference>
<organism evidence="2">
    <name type="scientific">Campylobacter jejuni</name>
    <dbReference type="NCBI Taxonomy" id="197"/>
    <lineage>
        <taxon>Bacteria</taxon>
        <taxon>Pseudomonadati</taxon>
        <taxon>Campylobacterota</taxon>
        <taxon>Epsilonproteobacteria</taxon>
        <taxon>Campylobacterales</taxon>
        <taxon>Campylobacteraceae</taxon>
        <taxon>Campylobacter</taxon>
    </lineage>
</organism>
<dbReference type="EMBL" id="AACNBN010000040">
    <property type="protein sequence ID" value="EAL2987916.1"/>
    <property type="molecule type" value="Genomic_DNA"/>
</dbReference>
<dbReference type="InterPro" id="IPR051396">
    <property type="entry name" value="Bact_Antivir_Def_Nuclease"/>
</dbReference>
<gene>
    <name evidence="2" type="ORF">A4284_09040</name>
</gene>
<keyword evidence="2" id="KW-0547">Nucleotide-binding</keyword>
<dbReference type="InterPro" id="IPR041685">
    <property type="entry name" value="AAA_GajA/Old/RecF-like"/>
</dbReference>
<dbReference type="PROSITE" id="PS50893">
    <property type="entry name" value="ABC_TRANSPORTER_2"/>
    <property type="match status" value="1"/>
</dbReference>
<name>A0A5T1P0S8_CAMJU</name>
<dbReference type="PANTHER" id="PTHR43581:SF4">
    <property type="entry name" value="ATP_GTP PHOSPHATASE"/>
    <property type="match status" value="1"/>
</dbReference>
<evidence type="ECO:0000313" key="2">
    <source>
        <dbReference type="EMBL" id="EAL2987916.1"/>
    </source>
</evidence>
<dbReference type="SUPFAM" id="SSF52540">
    <property type="entry name" value="P-loop containing nucleoside triphosphate hydrolases"/>
    <property type="match status" value="1"/>
</dbReference>
<feature type="non-terminal residue" evidence="2">
    <location>
        <position position="388"/>
    </location>
</feature>
<dbReference type="Pfam" id="PF13175">
    <property type="entry name" value="AAA_15"/>
    <property type="match status" value="2"/>
</dbReference>
<dbReference type="PANTHER" id="PTHR43581">
    <property type="entry name" value="ATP/GTP PHOSPHATASE"/>
    <property type="match status" value="1"/>
</dbReference>
<reference evidence="2" key="1">
    <citation type="submission" date="2018-05" db="EMBL/GenBank/DDBJ databases">
        <authorList>
            <consortium name="NARMS: The National Antimicrobial Resistance Monitoring System"/>
        </authorList>
    </citation>
    <scope>NUCLEOTIDE SEQUENCE</scope>
    <source>
        <strain evidence="2">FSIS1606242</strain>
    </source>
</reference>
<dbReference type="GO" id="GO:0016887">
    <property type="term" value="F:ATP hydrolysis activity"/>
    <property type="evidence" value="ECO:0007669"/>
    <property type="project" value="InterPro"/>
</dbReference>
<dbReference type="GO" id="GO:0005524">
    <property type="term" value="F:ATP binding"/>
    <property type="evidence" value="ECO:0007669"/>
    <property type="project" value="UniProtKB-KW"/>
</dbReference>
<dbReference type="Gene3D" id="3.40.50.300">
    <property type="entry name" value="P-loop containing nucleotide triphosphate hydrolases"/>
    <property type="match status" value="1"/>
</dbReference>
<evidence type="ECO:0000259" key="1">
    <source>
        <dbReference type="PROSITE" id="PS50893"/>
    </source>
</evidence>
<comment type="caution">
    <text evidence="2">The sequence shown here is derived from an EMBL/GenBank/DDBJ whole genome shotgun (WGS) entry which is preliminary data.</text>
</comment>
<dbReference type="InterPro" id="IPR003439">
    <property type="entry name" value="ABC_transporter-like_ATP-bd"/>
</dbReference>
<keyword evidence="2" id="KW-0067">ATP-binding</keyword>
<proteinExistence type="predicted"/>
<feature type="domain" description="ABC transporter" evidence="1">
    <location>
        <begin position="1"/>
        <end position="353"/>
    </location>
</feature>
<sequence length="388" mass="45447">MNKYKFVKFQVKNFRSLLDITLNIDNNNINTICGENNIGKTNFLRALNLFFNHNNGVEYNQNEDRPYHIQKGSTGGRKTELIGYFTKNNVTHILKVEFHKDKIVYILNGKMVEWKVARDIVESFKLLFIEASNVNMPSVISAILENDALLALDNKRKKQSEPLRTLKLFIEQSKKAIEDIEKDINIYLKQMLDFDNTLKDKEIKIRFAEFEKLRDVVKTMTSVTLDDGNDHLMDHKGSGAQRIVLLSLMQYITDKITTDIIWAIDEPEAFLQPKLQKKIMEIFKNIVREKKQPIIMTTHSQYFVDFNNLVNTHLFKLTKEEKIYARKKGRVFQEINTKPIYIGTAFEKLSVIKKHLGIETNDNWDIMPYNILVEGEEDKKYLQMLIEI</sequence>
<accession>A0A5T1P0S8</accession>
<dbReference type="AlphaFoldDB" id="A0A5T1P0S8"/>
<protein>
    <submittedName>
        <fullName evidence="2">ATP-binding protein</fullName>
    </submittedName>
</protein>